<feature type="region of interest" description="Disordered" evidence="5">
    <location>
        <begin position="1"/>
        <end position="211"/>
    </location>
</feature>
<feature type="region of interest" description="Disordered" evidence="5">
    <location>
        <begin position="256"/>
        <end position="290"/>
    </location>
</feature>
<sequence length="484" mass="50561">APPPSSGVYPPPTVNGVSDGDFGTSSPLGAPQRCSDFDRPYAGPQGSPPCDDPAKRRRSSDSALCGRPSSVGSAGSSGVTSTSSSVDSGCKLRRRSVAGVPDGSSTPVPLALTSGEPVTQRVKTEPEATTSEPDRSVPPCDAADSAGTSAPAAATTAAAAVVTTAAAAAPLQPSPTKRKRGRPFGAKNKVKDSAATAKQKRRKVAAHPALAATPTVASTPVAAKVRTPVTTGPYIRVVGTRERPLSSHIVNVAPRTVPEDESKRKKVSAAATRVGPQHTTGRRVAGSAAHTSTLSPHYDAVTRDPTWLCAFCQKGSHHQGLGDLYGPYPGAVVRPAEPEPVVSSHPEEALRRGGRATKRKKSDSTSGTEDGPTLRRGRQRLSTSETEREVEVSKELWVHEACATWSQGVYLGGNRVHGLQEAVSDAAHLICCKCKLVGASLACITRGCSEKYHYLCAVEKGCHLDLENFSILCPKHKKPNARFS</sequence>
<evidence type="ECO:0000256" key="2">
    <source>
        <dbReference type="ARBA" id="ARBA00022723"/>
    </source>
</evidence>
<evidence type="ECO:0000313" key="7">
    <source>
        <dbReference type="EMBL" id="JAT99552.1"/>
    </source>
</evidence>
<dbReference type="AlphaFoldDB" id="A0A1E1XJR1"/>
<reference evidence="7" key="2">
    <citation type="journal article" date="2017" name="Front. Cell. Infect. Microbiol.">
        <title>Analysis of the Salivary Gland Transcriptome of Unfed and Partially Fed Amblyomma sculptum Ticks and Descriptive Proteome of the Saliva.</title>
        <authorList>
            <person name="Esteves E."/>
            <person name="Maruyama S.R."/>
            <person name="Kawahara R."/>
            <person name="Fujita A."/>
            <person name="Martins L.A."/>
            <person name="Righi A.A."/>
            <person name="Costa F.B."/>
            <person name="Palmisano G."/>
            <person name="Labruna M.B."/>
            <person name="Sa-Nunes A."/>
            <person name="Ribeiro J.M.C."/>
            <person name="Fogaca A.C."/>
        </authorList>
    </citation>
    <scope>NUCLEOTIDE SEQUENCE</scope>
</reference>
<keyword evidence="2" id="KW-0479">Metal-binding</keyword>
<dbReference type="EMBL" id="GFAA01003882">
    <property type="protein sequence ID" value="JAT99552.1"/>
    <property type="molecule type" value="mRNA"/>
</dbReference>
<evidence type="ECO:0000256" key="1">
    <source>
        <dbReference type="ARBA" id="ARBA00022553"/>
    </source>
</evidence>
<dbReference type="Pfam" id="PF13771">
    <property type="entry name" value="zf-HC5HC2H"/>
    <property type="match status" value="1"/>
</dbReference>
<evidence type="ECO:0000256" key="3">
    <source>
        <dbReference type="ARBA" id="ARBA00022771"/>
    </source>
</evidence>
<feature type="domain" description="PHD-type" evidence="6">
    <location>
        <begin position="371"/>
        <end position="477"/>
    </location>
</feature>
<dbReference type="InterPro" id="IPR013083">
    <property type="entry name" value="Znf_RING/FYVE/PHD"/>
</dbReference>
<evidence type="ECO:0000256" key="4">
    <source>
        <dbReference type="ARBA" id="ARBA00022833"/>
    </source>
</evidence>
<evidence type="ECO:0000256" key="5">
    <source>
        <dbReference type="SAM" id="MobiDB-lite"/>
    </source>
</evidence>
<name>A0A1E1XJR1_AMBSC</name>
<feature type="compositionally biased region" description="Low complexity" evidence="5">
    <location>
        <begin position="141"/>
        <end position="170"/>
    </location>
</feature>
<reference evidence="7" key="1">
    <citation type="submission" date="2016-09" db="EMBL/GenBank/DDBJ databases">
        <authorList>
            <person name="Capua I."/>
            <person name="De Benedictis P."/>
            <person name="Joannis T."/>
            <person name="Lombin L.H."/>
            <person name="Cattoli G."/>
        </authorList>
    </citation>
    <scope>NUCLEOTIDE SEQUENCE</scope>
</reference>
<feature type="compositionally biased region" description="Pro residues" evidence="5">
    <location>
        <begin position="1"/>
        <end position="13"/>
    </location>
</feature>
<feature type="region of interest" description="Disordered" evidence="5">
    <location>
        <begin position="336"/>
        <end position="387"/>
    </location>
</feature>
<organism evidence="7">
    <name type="scientific">Amblyomma sculptum</name>
    <name type="common">Tick</name>
    <dbReference type="NCBI Taxonomy" id="1581419"/>
    <lineage>
        <taxon>Eukaryota</taxon>
        <taxon>Metazoa</taxon>
        <taxon>Ecdysozoa</taxon>
        <taxon>Arthropoda</taxon>
        <taxon>Chelicerata</taxon>
        <taxon>Arachnida</taxon>
        <taxon>Acari</taxon>
        <taxon>Parasitiformes</taxon>
        <taxon>Ixodida</taxon>
        <taxon>Ixodoidea</taxon>
        <taxon>Ixodidae</taxon>
        <taxon>Amblyomminae</taxon>
        <taxon>Amblyomma</taxon>
    </lineage>
</organism>
<dbReference type="GO" id="GO:0005634">
    <property type="term" value="C:nucleus"/>
    <property type="evidence" value="ECO:0007669"/>
    <property type="project" value="TreeGrafter"/>
</dbReference>
<dbReference type="Gene3D" id="3.30.40.10">
    <property type="entry name" value="Zinc/RING finger domain, C3HC4 (zinc finger)"/>
    <property type="match status" value="1"/>
</dbReference>
<evidence type="ECO:0000259" key="6">
    <source>
        <dbReference type="PROSITE" id="PS51805"/>
    </source>
</evidence>
<keyword evidence="1" id="KW-0597">Phosphoprotein</keyword>
<dbReference type="GO" id="GO:0008270">
    <property type="term" value="F:zinc ion binding"/>
    <property type="evidence" value="ECO:0007669"/>
    <property type="project" value="UniProtKB-KW"/>
</dbReference>
<protein>
    <submittedName>
        <fullName evidence="7">Putative golgin imh1 pediculus us corporis golgin imh1</fullName>
    </submittedName>
</protein>
<dbReference type="InterPro" id="IPR052440">
    <property type="entry name" value="Trans_Reg/Chrom_Remod"/>
</dbReference>
<feature type="non-terminal residue" evidence="7">
    <location>
        <position position="1"/>
    </location>
</feature>
<feature type="compositionally biased region" description="Basic residues" evidence="5">
    <location>
        <begin position="352"/>
        <end position="361"/>
    </location>
</feature>
<dbReference type="PROSITE" id="PS51805">
    <property type="entry name" value="EPHD"/>
    <property type="match status" value="1"/>
</dbReference>
<dbReference type="PANTHER" id="PTHR14955:SF4">
    <property type="entry name" value="PHD-TYPE DOMAIN-CONTAINING PROTEIN"/>
    <property type="match status" value="1"/>
</dbReference>
<accession>A0A1E1XJR1</accession>
<proteinExistence type="evidence at transcript level"/>
<dbReference type="PANTHER" id="PTHR14955">
    <property type="entry name" value="RETINOIC ACID INDUCED 1/TRANSCRIPTION FACTOR 20"/>
    <property type="match status" value="1"/>
</dbReference>
<dbReference type="InterPro" id="IPR034732">
    <property type="entry name" value="EPHD"/>
</dbReference>
<dbReference type="InterPro" id="IPR001965">
    <property type="entry name" value="Znf_PHD"/>
</dbReference>
<keyword evidence="4" id="KW-0862">Zinc</keyword>
<dbReference type="GO" id="GO:0006357">
    <property type="term" value="P:regulation of transcription by RNA polymerase II"/>
    <property type="evidence" value="ECO:0007669"/>
    <property type="project" value="TreeGrafter"/>
</dbReference>
<keyword evidence="3" id="KW-0863">Zinc-finger</keyword>
<feature type="compositionally biased region" description="Low complexity" evidence="5">
    <location>
        <begin position="69"/>
        <end position="89"/>
    </location>
</feature>
<dbReference type="SMART" id="SM00249">
    <property type="entry name" value="PHD"/>
    <property type="match status" value="1"/>
</dbReference>